<name>A0ACB5T1I2_AMBMO</name>
<organism evidence="1 2">
    <name type="scientific">Ambrosiozyma monospora</name>
    <name type="common">Yeast</name>
    <name type="synonym">Endomycopsis monosporus</name>
    <dbReference type="NCBI Taxonomy" id="43982"/>
    <lineage>
        <taxon>Eukaryota</taxon>
        <taxon>Fungi</taxon>
        <taxon>Dikarya</taxon>
        <taxon>Ascomycota</taxon>
        <taxon>Saccharomycotina</taxon>
        <taxon>Pichiomycetes</taxon>
        <taxon>Pichiales</taxon>
        <taxon>Pichiaceae</taxon>
        <taxon>Ambrosiozyma</taxon>
    </lineage>
</organism>
<evidence type="ECO:0000313" key="2">
    <source>
        <dbReference type="Proteomes" id="UP001165064"/>
    </source>
</evidence>
<dbReference type="EMBL" id="BSXS01002014">
    <property type="protein sequence ID" value="GME77950.1"/>
    <property type="molecule type" value="Genomic_DNA"/>
</dbReference>
<proteinExistence type="predicted"/>
<gene>
    <name evidence="1" type="ORF">Amon02_000324000</name>
</gene>
<protein>
    <submittedName>
        <fullName evidence="1">Unnamed protein product</fullName>
    </submittedName>
</protein>
<sequence length="351" mass="39025">MSSTTQYPNEGKVVLVSGATGFLALHVVDKLLARGYTVIGTARSESKYQPIVEAFAKRYPKGKLSFEIVSDIGTHDAFDNVFKKNTDIQYVLHTASPFSFGLNKDLKEAYLDPAVNGTVNILNAIKSYGPQVTNVVVTSSFASVYDPTPNLVHKSDTWNPVTWDQVDNELVAYIASKKYAEKAARDFVKENDVNFKLATVNPPYVLGPQLFDFSVKENLNASNAWLLQNLKIDKTLTTPLDQEPFLAVHVDDVAEFHVLPLENKKLEDARMFIAGGPIVAQYVLNVVNKEFPEVQGKVAKGQPDSADELLKLAPKYDISDIVEKADGYKFIPIEQCITDVLGQYFEHYPLK</sequence>
<keyword evidence="2" id="KW-1185">Reference proteome</keyword>
<dbReference type="Proteomes" id="UP001165064">
    <property type="component" value="Unassembled WGS sequence"/>
</dbReference>
<comment type="caution">
    <text evidence="1">The sequence shown here is derived from an EMBL/GenBank/DDBJ whole genome shotgun (WGS) entry which is preliminary data.</text>
</comment>
<evidence type="ECO:0000313" key="1">
    <source>
        <dbReference type="EMBL" id="GME77950.1"/>
    </source>
</evidence>
<accession>A0ACB5T1I2</accession>
<reference evidence="1" key="1">
    <citation type="submission" date="2023-04" db="EMBL/GenBank/DDBJ databases">
        <title>Ambrosiozyma monospora NBRC 10751.</title>
        <authorList>
            <person name="Ichikawa N."/>
            <person name="Sato H."/>
            <person name="Tonouchi N."/>
        </authorList>
    </citation>
    <scope>NUCLEOTIDE SEQUENCE</scope>
    <source>
        <strain evidence="1">NBRC 10751</strain>
    </source>
</reference>